<evidence type="ECO:0000256" key="5">
    <source>
        <dbReference type="ARBA" id="ARBA00022917"/>
    </source>
</evidence>
<dbReference type="SUPFAM" id="SSF54713">
    <property type="entry name" value="Elongation factor Ts (EF-Ts), dimerisation domain"/>
    <property type="match status" value="2"/>
</dbReference>
<feature type="domain" description="Translation elongation factor EFTs/EF1B dimerisation" evidence="9">
    <location>
        <begin position="70"/>
        <end position="288"/>
    </location>
</feature>
<dbReference type="PANTHER" id="PTHR11741:SF0">
    <property type="entry name" value="ELONGATION FACTOR TS, MITOCHONDRIAL"/>
    <property type="match status" value="1"/>
</dbReference>
<keyword evidence="4 6" id="KW-0251">Elongation factor</keyword>
<sequence>MSITAGMVKDLREKTGAGMMDCKAALTETNGDMEAAIDWLRAKGLAKAAKKAGRVAAEGLVGVASKGTTAAVIELNSETDFVARNDGFQALVRDIAAVALTAGGDVEAISAAGYPGSDKSVDASIKDAIATIGENMTLRRAAVLSVNDGVVSTYVHSAISDGLGKIGVLVALESAGDKDKLNALGRQIAMHIAATSPLSLNVDQLDPAVVERERAVFIEQARESGKPDNIIEKMVEGRIRKFYEEVTLVKQAFVIDPDKTVEQAVEALGKELGTAVTLSGFVRFALGEGIEKEETDFAAEVAAAAGH</sequence>
<accession>A0A378ZVW4</accession>
<dbReference type="FunFam" id="1.10.8.10:FF:000001">
    <property type="entry name" value="Elongation factor Ts"/>
    <property type="match status" value="1"/>
</dbReference>
<dbReference type="Pfam" id="PF00889">
    <property type="entry name" value="EF_TS"/>
    <property type="match status" value="1"/>
</dbReference>
<dbReference type="InterPro" id="IPR014039">
    <property type="entry name" value="Transl_elong_EFTs/EF1B_dimer"/>
</dbReference>
<dbReference type="Gene3D" id="1.10.286.20">
    <property type="match status" value="1"/>
</dbReference>
<feature type="region of interest" description="Involved in Mg(2+) ion dislocation from EF-Tu" evidence="6">
    <location>
        <begin position="79"/>
        <end position="82"/>
    </location>
</feature>
<evidence type="ECO:0000256" key="1">
    <source>
        <dbReference type="ARBA" id="ARBA00005532"/>
    </source>
</evidence>
<comment type="similarity">
    <text evidence="1 6 7">Belongs to the EF-Ts family.</text>
</comment>
<dbReference type="RefSeq" id="WP_026355730.1">
    <property type="nucleotide sequence ID" value="NZ_UGSK01000001.1"/>
</dbReference>
<dbReference type="OrthoDB" id="9808348at2"/>
<organism evidence="10 11">
    <name type="scientific">Pannonibacter phragmitetus</name>
    <dbReference type="NCBI Taxonomy" id="121719"/>
    <lineage>
        <taxon>Bacteria</taxon>
        <taxon>Pseudomonadati</taxon>
        <taxon>Pseudomonadota</taxon>
        <taxon>Alphaproteobacteria</taxon>
        <taxon>Hyphomicrobiales</taxon>
        <taxon>Stappiaceae</taxon>
        <taxon>Pannonibacter</taxon>
    </lineage>
</organism>
<evidence type="ECO:0000256" key="2">
    <source>
        <dbReference type="ARBA" id="ARBA00016956"/>
    </source>
</evidence>
<evidence type="ECO:0000256" key="7">
    <source>
        <dbReference type="RuleBase" id="RU000642"/>
    </source>
</evidence>
<evidence type="ECO:0000256" key="3">
    <source>
        <dbReference type="ARBA" id="ARBA00022490"/>
    </source>
</evidence>
<evidence type="ECO:0000256" key="6">
    <source>
        <dbReference type="HAMAP-Rule" id="MF_00050"/>
    </source>
</evidence>
<dbReference type="SUPFAM" id="SSF46934">
    <property type="entry name" value="UBA-like"/>
    <property type="match status" value="1"/>
</dbReference>
<dbReference type="Gene3D" id="1.10.8.10">
    <property type="entry name" value="DNA helicase RuvA subunit, C-terminal domain"/>
    <property type="match status" value="1"/>
</dbReference>
<dbReference type="FunFam" id="1.10.286.20:FF:000001">
    <property type="entry name" value="Elongation factor Ts"/>
    <property type="match status" value="1"/>
</dbReference>
<evidence type="ECO:0000313" key="11">
    <source>
        <dbReference type="Proteomes" id="UP000255000"/>
    </source>
</evidence>
<name>A0A378ZVW4_9HYPH</name>
<evidence type="ECO:0000313" key="10">
    <source>
        <dbReference type="EMBL" id="SUB01374.1"/>
    </source>
</evidence>
<evidence type="ECO:0000256" key="8">
    <source>
        <dbReference type="RuleBase" id="RU000643"/>
    </source>
</evidence>
<dbReference type="InterPro" id="IPR018101">
    <property type="entry name" value="Transl_elong_Ts_CS"/>
</dbReference>
<comment type="subcellular location">
    <subcellularLocation>
        <location evidence="6 8">Cytoplasm</location>
    </subcellularLocation>
</comment>
<dbReference type="CDD" id="cd14275">
    <property type="entry name" value="UBA_EF-Ts"/>
    <property type="match status" value="1"/>
</dbReference>
<gene>
    <name evidence="6 10" type="primary">tsf</name>
    <name evidence="10" type="ORF">NCTC13350_02310</name>
</gene>
<dbReference type="NCBIfam" id="TIGR00116">
    <property type="entry name" value="tsf"/>
    <property type="match status" value="1"/>
</dbReference>
<keyword evidence="3 6" id="KW-0963">Cytoplasm</keyword>
<evidence type="ECO:0000256" key="4">
    <source>
        <dbReference type="ARBA" id="ARBA00022768"/>
    </source>
</evidence>
<dbReference type="GO" id="GO:0003746">
    <property type="term" value="F:translation elongation factor activity"/>
    <property type="evidence" value="ECO:0007669"/>
    <property type="project" value="UniProtKB-UniRule"/>
</dbReference>
<dbReference type="HAMAP" id="MF_00050">
    <property type="entry name" value="EF_Ts"/>
    <property type="match status" value="1"/>
</dbReference>
<dbReference type="GO" id="GO:0005737">
    <property type="term" value="C:cytoplasm"/>
    <property type="evidence" value="ECO:0007669"/>
    <property type="project" value="UniProtKB-SubCell"/>
</dbReference>
<keyword evidence="5 6" id="KW-0648">Protein biosynthesis</keyword>
<dbReference type="InterPro" id="IPR001816">
    <property type="entry name" value="Transl_elong_EFTs/EF1B"/>
</dbReference>
<evidence type="ECO:0000259" key="9">
    <source>
        <dbReference type="Pfam" id="PF00889"/>
    </source>
</evidence>
<dbReference type="InterPro" id="IPR009060">
    <property type="entry name" value="UBA-like_sf"/>
</dbReference>
<dbReference type="AlphaFoldDB" id="A0A378ZVW4"/>
<comment type="function">
    <text evidence="6 7">Associates with the EF-Tu.GDP complex and induces the exchange of GDP to GTP. It remains bound to the aminoacyl-tRNA.EF-Tu.GTP complex up to the GTP hydrolysis stage on the ribosome.</text>
</comment>
<proteinExistence type="inferred from homology"/>
<protein>
    <recommendedName>
        <fullName evidence="2 6">Elongation factor Ts</fullName>
        <shortName evidence="6">EF-Ts</shortName>
    </recommendedName>
</protein>
<dbReference type="Proteomes" id="UP000255000">
    <property type="component" value="Unassembled WGS sequence"/>
</dbReference>
<dbReference type="Gene3D" id="3.30.479.20">
    <property type="entry name" value="Elongation factor Ts, dimerisation domain"/>
    <property type="match status" value="2"/>
</dbReference>
<reference evidence="10 11" key="1">
    <citation type="submission" date="2018-06" db="EMBL/GenBank/DDBJ databases">
        <authorList>
            <consortium name="Pathogen Informatics"/>
            <person name="Doyle S."/>
        </authorList>
    </citation>
    <scope>NUCLEOTIDE SEQUENCE [LARGE SCALE GENOMIC DNA]</scope>
    <source>
        <strain evidence="10 11">NCTC13350</strain>
    </source>
</reference>
<dbReference type="EMBL" id="UGSK01000001">
    <property type="protein sequence ID" value="SUB01374.1"/>
    <property type="molecule type" value="Genomic_DNA"/>
</dbReference>
<dbReference type="InterPro" id="IPR036402">
    <property type="entry name" value="EF-Ts_dimer_sf"/>
</dbReference>
<dbReference type="PANTHER" id="PTHR11741">
    <property type="entry name" value="ELONGATION FACTOR TS"/>
    <property type="match status" value="1"/>
</dbReference>
<dbReference type="PROSITE" id="PS01127">
    <property type="entry name" value="EF_TS_2"/>
    <property type="match status" value="1"/>
</dbReference>